<keyword evidence="3" id="KW-1003">Cell membrane</keyword>
<dbReference type="InterPro" id="IPR052923">
    <property type="entry name" value="UPF0718"/>
</dbReference>
<dbReference type="EMBL" id="QFAY01000005">
    <property type="protein sequence ID" value="MBP2620455.1"/>
    <property type="molecule type" value="Genomic_DNA"/>
</dbReference>
<evidence type="ECO:0000256" key="5">
    <source>
        <dbReference type="ARBA" id="ARBA00022989"/>
    </source>
</evidence>
<dbReference type="PANTHER" id="PTHR34184">
    <property type="entry name" value="UPF0718 PROTEIN YCGR"/>
    <property type="match status" value="1"/>
</dbReference>
<feature type="transmembrane region" description="Helical" evidence="7">
    <location>
        <begin position="12"/>
        <end position="39"/>
    </location>
</feature>
<comment type="caution">
    <text evidence="8">The sequence shown here is derived from an EMBL/GenBank/DDBJ whole genome shotgun (WGS) entry which is preliminary data.</text>
</comment>
<feature type="transmembrane region" description="Helical" evidence="7">
    <location>
        <begin position="237"/>
        <end position="258"/>
    </location>
</feature>
<keyword evidence="9" id="KW-1185">Reference proteome</keyword>
<evidence type="ECO:0000256" key="6">
    <source>
        <dbReference type="ARBA" id="ARBA00023136"/>
    </source>
</evidence>
<feature type="transmembrane region" description="Helical" evidence="7">
    <location>
        <begin position="93"/>
        <end position="116"/>
    </location>
</feature>
<proteinExistence type="inferred from homology"/>
<keyword evidence="5 7" id="KW-1133">Transmembrane helix</keyword>
<keyword evidence="4 7" id="KW-0812">Transmembrane</keyword>
<evidence type="ECO:0000313" key="9">
    <source>
        <dbReference type="Proteomes" id="UP001519349"/>
    </source>
</evidence>
<evidence type="ECO:0000256" key="7">
    <source>
        <dbReference type="SAM" id="Phobius"/>
    </source>
</evidence>
<gene>
    <name evidence="8" type="ORF">DHL47_03710</name>
</gene>
<organism evidence="8 9">
    <name type="scientific">Streptococcus panodentis</name>
    <dbReference type="NCBI Taxonomy" id="1581472"/>
    <lineage>
        <taxon>Bacteria</taxon>
        <taxon>Bacillati</taxon>
        <taxon>Bacillota</taxon>
        <taxon>Bacilli</taxon>
        <taxon>Lactobacillales</taxon>
        <taxon>Streptococcaceae</taxon>
        <taxon>Streptococcus</taxon>
    </lineage>
</organism>
<dbReference type="Pfam" id="PF03773">
    <property type="entry name" value="ArsP_1"/>
    <property type="match status" value="1"/>
</dbReference>
<protein>
    <recommendedName>
        <fullName evidence="10">Permease</fullName>
    </recommendedName>
</protein>
<evidence type="ECO:0000313" key="8">
    <source>
        <dbReference type="EMBL" id="MBP2620455.1"/>
    </source>
</evidence>
<keyword evidence="6 7" id="KW-0472">Membrane</keyword>
<accession>A0ABS5AV58</accession>
<dbReference type="PANTHER" id="PTHR34184:SF4">
    <property type="entry name" value="UPF0718 PROTEIN YCGR"/>
    <property type="match status" value="1"/>
</dbReference>
<reference evidence="8 9" key="1">
    <citation type="submission" date="2018-05" db="EMBL/GenBank/DDBJ databases">
        <title>Draft genome sequence of Streptococcus panodentis CCUG 70867T.</title>
        <authorList>
            <person name="Salva-Serra F."/>
            <person name="Mendez V."/>
            <person name="Jaen-Luchoro D."/>
            <person name="Gonzales-Siles L."/>
            <person name="Karlsson R."/>
            <person name="Engstrom-Jakobsson H."/>
            <person name="Busquets A."/>
            <person name="Gomila M."/>
            <person name="Pineiro-Iglesias B."/>
            <person name="Bennasar-Figueras A."/>
            <person name="Seeger M."/>
            <person name="Moore E."/>
        </authorList>
    </citation>
    <scope>NUCLEOTIDE SEQUENCE [LARGE SCALE GENOMIC DNA]</scope>
    <source>
        <strain evidence="8 9">CCUG 70867</strain>
    </source>
</reference>
<evidence type="ECO:0000256" key="1">
    <source>
        <dbReference type="ARBA" id="ARBA00004651"/>
    </source>
</evidence>
<evidence type="ECO:0008006" key="10">
    <source>
        <dbReference type="Google" id="ProtNLM"/>
    </source>
</evidence>
<sequence length="301" mass="33685">MNFFSQLPDSVLQAGVIFLSIIIEALPFVLIGSIISGFIEVYITPERVYRFLPKNKWLRIFFGTFVGFVFPSCECGIVPIINRFLEKKVPSYTAVPFLVTAPVINPIVLFATYSAFGNSFRMALLRSLGSIIVAAVLGIFLGFFADATIQKENRKHLHEHDFSGLSKGQKMFQVFVQAIDEFFDTGRYLVFGCLFASLVQVYVPTRILTSISSTPFIAILLLMLLAFLLSLCSEADAFVGSSLIASFGLAPVLAFLVIGPMLDVKNLLMMKNYFKTRFIWQFIGLVTLVVLLYSWLVEVML</sequence>
<feature type="transmembrane region" description="Helical" evidence="7">
    <location>
        <begin position="278"/>
        <end position="296"/>
    </location>
</feature>
<feature type="transmembrane region" description="Helical" evidence="7">
    <location>
        <begin position="60"/>
        <end position="81"/>
    </location>
</feature>
<name>A0ABS5AV58_9STRE</name>
<feature type="transmembrane region" description="Helical" evidence="7">
    <location>
        <begin position="123"/>
        <end position="145"/>
    </location>
</feature>
<comment type="similarity">
    <text evidence="2">Belongs to the UPF0718 family.</text>
</comment>
<evidence type="ECO:0000256" key="2">
    <source>
        <dbReference type="ARBA" id="ARBA00006386"/>
    </source>
</evidence>
<dbReference type="Proteomes" id="UP001519349">
    <property type="component" value="Unassembled WGS sequence"/>
</dbReference>
<feature type="transmembrane region" description="Helical" evidence="7">
    <location>
        <begin position="215"/>
        <end position="231"/>
    </location>
</feature>
<dbReference type="InterPro" id="IPR005524">
    <property type="entry name" value="DUF318"/>
</dbReference>
<evidence type="ECO:0000256" key="4">
    <source>
        <dbReference type="ARBA" id="ARBA00022692"/>
    </source>
</evidence>
<comment type="subcellular location">
    <subcellularLocation>
        <location evidence="1">Cell membrane</location>
        <topology evidence="1">Multi-pass membrane protein</topology>
    </subcellularLocation>
</comment>
<dbReference type="RefSeq" id="WP_209550931.1">
    <property type="nucleotide sequence ID" value="NZ_QFAY01000005.1"/>
</dbReference>
<evidence type="ECO:0000256" key="3">
    <source>
        <dbReference type="ARBA" id="ARBA00022475"/>
    </source>
</evidence>